<dbReference type="EMBL" id="JAODUP010000074">
    <property type="protein sequence ID" value="KAK2163772.1"/>
    <property type="molecule type" value="Genomic_DNA"/>
</dbReference>
<dbReference type="AlphaFoldDB" id="A0AAD9K2W9"/>
<feature type="compositionally biased region" description="Polar residues" evidence="1">
    <location>
        <begin position="192"/>
        <end position="208"/>
    </location>
</feature>
<accession>A0AAD9K2W9</accession>
<organism evidence="2 3">
    <name type="scientific">Paralvinella palmiformis</name>
    <dbReference type="NCBI Taxonomy" id="53620"/>
    <lineage>
        <taxon>Eukaryota</taxon>
        <taxon>Metazoa</taxon>
        <taxon>Spiralia</taxon>
        <taxon>Lophotrochozoa</taxon>
        <taxon>Annelida</taxon>
        <taxon>Polychaeta</taxon>
        <taxon>Sedentaria</taxon>
        <taxon>Canalipalpata</taxon>
        <taxon>Terebellida</taxon>
        <taxon>Terebelliformia</taxon>
        <taxon>Alvinellidae</taxon>
        <taxon>Paralvinella</taxon>
    </lineage>
</organism>
<evidence type="ECO:0000256" key="1">
    <source>
        <dbReference type="SAM" id="MobiDB-lite"/>
    </source>
</evidence>
<feature type="compositionally biased region" description="Basic and acidic residues" evidence="1">
    <location>
        <begin position="286"/>
        <end position="324"/>
    </location>
</feature>
<dbReference type="Proteomes" id="UP001208570">
    <property type="component" value="Unassembled WGS sequence"/>
</dbReference>
<comment type="caution">
    <text evidence="2">The sequence shown here is derived from an EMBL/GenBank/DDBJ whole genome shotgun (WGS) entry which is preliminary data.</text>
</comment>
<feature type="region of interest" description="Disordered" evidence="1">
    <location>
        <begin position="138"/>
        <end position="375"/>
    </location>
</feature>
<evidence type="ECO:0000313" key="2">
    <source>
        <dbReference type="EMBL" id="KAK2163772.1"/>
    </source>
</evidence>
<proteinExistence type="predicted"/>
<gene>
    <name evidence="2" type="ORF">LSH36_74g04002</name>
</gene>
<protein>
    <submittedName>
        <fullName evidence="2">Uncharacterized protein</fullName>
    </submittedName>
</protein>
<evidence type="ECO:0000313" key="3">
    <source>
        <dbReference type="Proteomes" id="UP001208570"/>
    </source>
</evidence>
<reference evidence="2" key="1">
    <citation type="journal article" date="2023" name="Mol. Biol. Evol.">
        <title>Third-Generation Sequencing Reveals the Adaptive Role of the Epigenome in Three Deep-Sea Polychaetes.</title>
        <authorList>
            <person name="Perez M."/>
            <person name="Aroh O."/>
            <person name="Sun Y."/>
            <person name="Lan Y."/>
            <person name="Juniper S.K."/>
            <person name="Young C.R."/>
            <person name="Angers B."/>
            <person name="Qian P.Y."/>
        </authorList>
    </citation>
    <scope>NUCLEOTIDE SEQUENCE</scope>
    <source>
        <strain evidence="2">P08H-3</strain>
    </source>
</reference>
<name>A0AAD9K2W9_9ANNE</name>
<keyword evidence="3" id="KW-1185">Reference proteome</keyword>
<sequence length="375" mass="40911">MDPPALASVTHVVKCGYKKKRYQSNYCYQSQNLSCTEMCMCDVDKEDSIYRARPVNDTVNHTDGQTSVITNKHIVVSRPANNTSAAPLNSHLANNHHKASVKRAASFRPEDIGTPQLESSTKSLTGIPTLRHSVCGMIPSAGPMAHTPTTQPMPSRPAPRPPVEDHVTDARTGNQDLDGHQPYRPPPPKNGFTGTSRHATSPWTQQPLPSIPSEAGHEMSTIKTNCSRPLVADNKPRDRHRQKNQGRETSPKARPGLNPQAEGKQIEKYTAGHPLAEARTNSTVGKEGKTSKDKPSPPRRMDVKSLSPPHKDVKSPSLPHKDVKPPVTSKPKPIPAKPKINKKPSVSATKPRPNDKPVGLTVKVPNSKHHTDSIC</sequence>